<keyword evidence="7" id="KW-1185">Reference proteome</keyword>
<comment type="cofactor">
    <cofactor evidence="1">
        <name>Mg(2+)</name>
        <dbReference type="ChEBI" id="CHEBI:18420"/>
    </cofactor>
</comment>
<dbReference type="PRINTS" id="PR00502">
    <property type="entry name" value="NUDIXFAMILY"/>
</dbReference>
<dbReference type="InterPro" id="IPR020084">
    <property type="entry name" value="NUDIX_hydrolase_CS"/>
</dbReference>
<dbReference type="CDD" id="cd04691">
    <property type="entry name" value="NUDIX_ADPRase"/>
    <property type="match status" value="1"/>
</dbReference>
<dbReference type="PANTHER" id="PTHR43046:SF12">
    <property type="entry name" value="GDP-MANNOSE MANNOSYL HYDROLASE"/>
    <property type="match status" value="1"/>
</dbReference>
<evidence type="ECO:0000256" key="1">
    <source>
        <dbReference type="ARBA" id="ARBA00001946"/>
    </source>
</evidence>
<evidence type="ECO:0000259" key="5">
    <source>
        <dbReference type="PROSITE" id="PS51462"/>
    </source>
</evidence>
<keyword evidence="3" id="KW-0460">Magnesium</keyword>
<dbReference type="PROSITE" id="PS00893">
    <property type="entry name" value="NUDIX_BOX"/>
    <property type="match status" value="1"/>
</dbReference>
<organism evidence="6 7">
    <name type="scientific">Kyrpidia spormannii</name>
    <dbReference type="NCBI Taxonomy" id="2055160"/>
    <lineage>
        <taxon>Bacteria</taxon>
        <taxon>Bacillati</taxon>
        <taxon>Bacillota</taxon>
        <taxon>Bacilli</taxon>
        <taxon>Bacillales</taxon>
        <taxon>Alicyclobacillaceae</taxon>
        <taxon>Kyrpidia</taxon>
    </lineage>
</organism>
<dbReference type="InterPro" id="IPR020476">
    <property type="entry name" value="Nudix_hydrolase"/>
</dbReference>
<dbReference type="SUPFAM" id="SSF55811">
    <property type="entry name" value="Nudix"/>
    <property type="match status" value="1"/>
</dbReference>
<dbReference type="KEGG" id="kyr:CVV65_04320"/>
<reference evidence="7" key="1">
    <citation type="submission" date="2017-11" db="EMBL/GenBank/DDBJ databases">
        <title>Complete Genome Sequence of Kyrpidia sp. Strain EA-1, a thermophilic, hydrogen-oxidizing Bacterium, isolated from the Azores.</title>
        <authorList>
            <person name="Reiner J.E."/>
            <person name="Lapp C.J."/>
            <person name="Bunk B."/>
            <person name="Gescher J."/>
        </authorList>
    </citation>
    <scope>NUCLEOTIDE SEQUENCE [LARGE SCALE GENOMIC DNA]</scope>
    <source>
        <strain evidence="7">EA-1</strain>
    </source>
</reference>
<gene>
    <name evidence="6" type="ORF">CVV65_04320</name>
</gene>
<dbReference type="EMBL" id="CP024955">
    <property type="protein sequence ID" value="ATY84271.1"/>
    <property type="molecule type" value="Genomic_DNA"/>
</dbReference>
<keyword evidence="2 4" id="KW-0378">Hydrolase</keyword>
<dbReference type="AlphaFoldDB" id="A0A2K8N493"/>
<dbReference type="Proteomes" id="UP000231932">
    <property type="component" value="Chromosome"/>
</dbReference>
<comment type="similarity">
    <text evidence="4">Belongs to the Nudix hydrolase family.</text>
</comment>
<dbReference type="PANTHER" id="PTHR43046">
    <property type="entry name" value="GDP-MANNOSE MANNOSYL HYDROLASE"/>
    <property type="match status" value="1"/>
</dbReference>
<dbReference type="InterPro" id="IPR000086">
    <property type="entry name" value="NUDIX_hydrolase_dom"/>
</dbReference>
<evidence type="ECO:0000313" key="7">
    <source>
        <dbReference type="Proteomes" id="UP000231932"/>
    </source>
</evidence>
<dbReference type="Pfam" id="PF00293">
    <property type="entry name" value="NUDIX"/>
    <property type="match status" value="1"/>
</dbReference>
<proteinExistence type="inferred from homology"/>
<feature type="domain" description="Nudix hydrolase" evidence="5">
    <location>
        <begin position="17"/>
        <end position="149"/>
    </location>
</feature>
<dbReference type="GO" id="GO:0016787">
    <property type="term" value="F:hydrolase activity"/>
    <property type="evidence" value="ECO:0007669"/>
    <property type="project" value="UniProtKB-KW"/>
</dbReference>
<evidence type="ECO:0000256" key="4">
    <source>
        <dbReference type="RuleBase" id="RU003476"/>
    </source>
</evidence>
<sequence length="172" mass="18982">MSNRPEEWERGGDRVETRDQDVWLGVAGRLERKGKILVVKRTYGPTRGLWTLPGGFVHGGETLEEAVAREIQEETGCRGEATGIIAVRSGVLRNGKHDTLIVLTLKDMDPNIEPRPDGREISEAAFLTPEEILASPDSAEFLIASTRASAALTVQPLDLFRDYGYVSCRIYG</sequence>
<evidence type="ECO:0000313" key="6">
    <source>
        <dbReference type="EMBL" id="ATY84271.1"/>
    </source>
</evidence>
<dbReference type="PROSITE" id="PS51462">
    <property type="entry name" value="NUDIX"/>
    <property type="match status" value="1"/>
</dbReference>
<protein>
    <recommendedName>
        <fullName evidence="5">Nudix hydrolase domain-containing protein</fullName>
    </recommendedName>
</protein>
<dbReference type="Gene3D" id="3.90.79.10">
    <property type="entry name" value="Nucleoside Triphosphate Pyrophosphohydrolase"/>
    <property type="match status" value="1"/>
</dbReference>
<accession>A0A2K8N493</accession>
<name>A0A2K8N493_9BACL</name>
<evidence type="ECO:0000256" key="3">
    <source>
        <dbReference type="ARBA" id="ARBA00022842"/>
    </source>
</evidence>
<dbReference type="InterPro" id="IPR015797">
    <property type="entry name" value="NUDIX_hydrolase-like_dom_sf"/>
</dbReference>
<evidence type="ECO:0000256" key="2">
    <source>
        <dbReference type="ARBA" id="ARBA00022801"/>
    </source>
</evidence>